<name>A0A0E9TQH5_ANGAN</name>
<evidence type="ECO:0000313" key="1">
    <source>
        <dbReference type="EMBL" id="JAH55712.1"/>
    </source>
</evidence>
<organism evidence="1">
    <name type="scientific">Anguilla anguilla</name>
    <name type="common">European freshwater eel</name>
    <name type="synonym">Muraena anguilla</name>
    <dbReference type="NCBI Taxonomy" id="7936"/>
    <lineage>
        <taxon>Eukaryota</taxon>
        <taxon>Metazoa</taxon>
        <taxon>Chordata</taxon>
        <taxon>Craniata</taxon>
        <taxon>Vertebrata</taxon>
        <taxon>Euteleostomi</taxon>
        <taxon>Actinopterygii</taxon>
        <taxon>Neopterygii</taxon>
        <taxon>Teleostei</taxon>
        <taxon>Anguilliformes</taxon>
        <taxon>Anguillidae</taxon>
        <taxon>Anguilla</taxon>
    </lineage>
</organism>
<accession>A0A0E9TQH5</accession>
<protein>
    <submittedName>
        <fullName evidence="1">Uncharacterized protein</fullName>
    </submittedName>
</protein>
<dbReference type="AlphaFoldDB" id="A0A0E9TQH5"/>
<reference evidence="1" key="2">
    <citation type="journal article" date="2015" name="Fish Shellfish Immunol.">
        <title>Early steps in the European eel (Anguilla anguilla)-Vibrio vulnificus interaction in the gills: Role of the RtxA13 toxin.</title>
        <authorList>
            <person name="Callol A."/>
            <person name="Pajuelo D."/>
            <person name="Ebbesson L."/>
            <person name="Teles M."/>
            <person name="MacKenzie S."/>
            <person name="Amaro C."/>
        </authorList>
    </citation>
    <scope>NUCLEOTIDE SEQUENCE</scope>
</reference>
<proteinExistence type="predicted"/>
<reference evidence="1" key="1">
    <citation type="submission" date="2014-11" db="EMBL/GenBank/DDBJ databases">
        <authorList>
            <person name="Amaro Gonzalez C."/>
        </authorList>
    </citation>
    <scope>NUCLEOTIDE SEQUENCE</scope>
</reference>
<dbReference type="EMBL" id="GBXM01052865">
    <property type="protein sequence ID" value="JAH55712.1"/>
    <property type="molecule type" value="Transcribed_RNA"/>
</dbReference>
<sequence length="26" mass="3040">MCHTVDLDTTVKMCHDPNRISRYISC</sequence>